<accession>A0A8S1B0D0</accession>
<keyword evidence="11 12" id="KW-1015">Disulfide bond</keyword>
<dbReference type="AlphaFoldDB" id="A0A8S1B0D0"/>
<feature type="disulfide bond" evidence="12">
    <location>
        <begin position="37"/>
        <end position="50"/>
    </location>
</feature>
<dbReference type="PANTHER" id="PTHR21268">
    <property type="entry name" value="NADH DEHYDROGENASE [UBIQUINONE] IRON-SULFUR PROTEIN 5"/>
    <property type="match status" value="1"/>
</dbReference>
<evidence type="ECO:0000256" key="2">
    <source>
        <dbReference type="ARBA" id="ARBA00004569"/>
    </source>
</evidence>
<evidence type="ECO:0000256" key="1">
    <source>
        <dbReference type="ARBA" id="ARBA00003195"/>
    </source>
</evidence>
<evidence type="ECO:0000313" key="13">
    <source>
        <dbReference type="EMBL" id="CAB3251109.1"/>
    </source>
</evidence>
<comment type="subcellular location">
    <subcellularLocation>
        <location evidence="3">Mitochondrion inner membrane</location>
        <topology evidence="3">Peripheral membrane protein</topology>
    </subcellularLocation>
    <subcellularLocation>
        <location evidence="2">Mitochondrion intermembrane space</location>
    </subcellularLocation>
</comment>
<evidence type="ECO:0000256" key="12">
    <source>
        <dbReference type="PIRSR" id="PIRSR619342-50"/>
    </source>
</evidence>
<sequence>MSISPFFRSPYTDVTGGMISHQMLGRCQKEEARYMDCLEAYGLERGKVKCAPLFGDYHECHTLNKQFKRFIAIRREREKQIAEGKLTGDDRYVTPKIDSY</sequence>
<dbReference type="GO" id="GO:0005743">
    <property type="term" value="C:mitochondrial inner membrane"/>
    <property type="evidence" value="ECO:0007669"/>
    <property type="project" value="UniProtKB-SubCell"/>
</dbReference>
<organism evidence="13 14">
    <name type="scientific">Arctia plantaginis</name>
    <name type="common">Wood tiger moth</name>
    <name type="synonym">Phalaena plantaginis</name>
    <dbReference type="NCBI Taxonomy" id="874455"/>
    <lineage>
        <taxon>Eukaryota</taxon>
        <taxon>Metazoa</taxon>
        <taxon>Ecdysozoa</taxon>
        <taxon>Arthropoda</taxon>
        <taxon>Hexapoda</taxon>
        <taxon>Insecta</taxon>
        <taxon>Pterygota</taxon>
        <taxon>Neoptera</taxon>
        <taxon>Endopterygota</taxon>
        <taxon>Lepidoptera</taxon>
        <taxon>Glossata</taxon>
        <taxon>Ditrysia</taxon>
        <taxon>Noctuoidea</taxon>
        <taxon>Erebidae</taxon>
        <taxon>Arctiinae</taxon>
        <taxon>Arctia</taxon>
    </lineage>
</organism>
<dbReference type="PANTHER" id="PTHR21268:SF2">
    <property type="entry name" value="NADH DEHYDROGENASE [UBIQUINONE] IRON-SULFUR PROTEIN 5"/>
    <property type="match status" value="1"/>
</dbReference>
<evidence type="ECO:0000256" key="5">
    <source>
        <dbReference type="ARBA" id="ARBA00022448"/>
    </source>
</evidence>
<comment type="similarity">
    <text evidence="4">Belongs to the complex I NDUFS5 subunit family.</text>
</comment>
<dbReference type="EMBL" id="CADEBD010000353">
    <property type="protein sequence ID" value="CAB3251109.1"/>
    <property type="molecule type" value="Genomic_DNA"/>
</dbReference>
<dbReference type="OrthoDB" id="5876240at2759"/>
<keyword evidence="10" id="KW-0472">Membrane</keyword>
<evidence type="ECO:0000256" key="3">
    <source>
        <dbReference type="ARBA" id="ARBA00004637"/>
    </source>
</evidence>
<keyword evidence="9" id="KW-0496">Mitochondrion</keyword>
<comment type="function">
    <text evidence="1">Accessory subunit of the mitochondrial membrane respiratory chain NADH dehydrogenase (Complex I), that is believed not to be involved in catalysis. Complex I functions in the transfer of electrons from NADH to the respiratory chain. The immediate electron acceptor for the enzyme is believed to be ubiquinone.</text>
</comment>
<evidence type="ECO:0008006" key="15">
    <source>
        <dbReference type="Google" id="ProtNLM"/>
    </source>
</evidence>
<evidence type="ECO:0000256" key="6">
    <source>
        <dbReference type="ARBA" id="ARBA00022660"/>
    </source>
</evidence>
<keyword evidence="8" id="KW-0249">Electron transport</keyword>
<comment type="caution">
    <text evidence="13">The sequence shown here is derived from an EMBL/GenBank/DDBJ whole genome shotgun (WGS) entry which is preliminary data.</text>
</comment>
<protein>
    <recommendedName>
        <fullName evidence="15">NADH dehydrogenase [ubiquinone] iron-sulfur protein 5</fullName>
    </recommendedName>
</protein>
<keyword evidence="5" id="KW-0813">Transport</keyword>
<keyword evidence="6" id="KW-0679">Respiratory chain</keyword>
<evidence type="ECO:0000256" key="10">
    <source>
        <dbReference type="ARBA" id="ARBA00023136"/>
    </source>
</evidence>
<proteinExistence type="inferred from homology"/>
<evidence type="ECO:0000256" key="9">
    <source>
        <dbReference type="ARBA" id="ARBA00023128"/>
    </source>
</evidence>
<evidence type="ECO:0000256" key="8">
    <source>
        <dbReference type="ARBA" id="ARBA00022982"/>
    </source>
</evidence>
<evidence type="ECO:0000256" key="4">
    <source>
        <dbReference type="ARBA" id="ARBA00007372"/>
    </source>
</evidence>
<dbReference type="InterPro" id="IPR019342">
    <property type="entry name" value="NADH_UbQ_OxRdtase_FeS-su5"/>
</dbReference>
<evidence type="ECO:0000256" key="7">
    <source>
        <dbReference type="ARBA" id="ARBA00022792"/>
    </source>
</evidence>
<dbReference type="Pfam" id="PF10200">
    <property type="entry name" value="Ndufs5"/>
    <property type="match status" value="1"/>
</dbReference>
<gene>
    <name evidence="13" type="ORF">APLA_LOCUS13517</name>
</gene>
<dbReference type="Proteomes" id="UP000494256">
    <property type="component" value="Unassembled WGS sequence"/>
</dbReference>
<evidence type="ECO:0000256" key="11">
    <source>
        <dbReference type="ARBA" id="ARBA00023157"/>
    </source>
</evidence>
<evidence type="ECO:0000313" key="14">
    <source>
        <dbReference type="Proteomes" id="UP000494256"/>
    </source>
</evidence>
<keyword evidence="7" id="KW-0999">Mitochondrion inner membrane</keyword>
<feature type="disulfide bond" evidence="12">
    <location>
        <begin position="27"/>
        <end position="60"/>
    </location>
</feature>
<dbReference type="GO" id="GO:0005758">
    <property type="term" value="C:mitochondrial intermembrane space"/>
    <property type="evidence" value="ECO:0007669"/>
    <property type="project" value="UniProtKB-SubCell"/>
</dbReference>
<name>A0A8S1B0D0_ARCPL</name>
<reference evidence="13 14" key="1">
    <citation type="submission" date="2020-04" db="EMBL/GenBank/DDBJ databases">
        <authorList>
            <person name="Wallbank WR R."/>
            <person name="Pardo Diaz C."/>
            <person name="Kozak K."/>
            <person name="Martin S."/>
            <person name="Jiggins C."/>
            <person name="Moest M."/>
            <person name="Warren A I."/>
            <person name="Byers J.R.P. K."/>
            <person name="Montejo-Kovacevich G."/>
            <person name="Yen C E."/>
        </authorList>
    </citation>
    <scope>NUCLEOTIDE SEQUENCE [LARGE SCALE GENOMIC DNA]</scope>
</reference>